<sequence length="106" mass="12135">MGRKFFVEVKKIVTTLNEAEVPSEDIVEVVESPPFVFLAFVKSFLRSDFHVVEYILQMSPMRLKSYCLCWGDSFATRIRIDSGCCCCTNKSNRRVSIKLGEHCFGL</sequence>
<reference evidence="1 2" key="1">
    <citation type="journal article" date="2022" name="G3 (Bethesda)">
        <title>Whole-genome sequence and methylome profiling of the almond [Prunus dulcis (Mill.) D.A. Webb] cultivar 'Nonpareil'.</title>
        <authorList>
            <person name="D'Amico-Willman K.M."/>
            <person name="Ouma W.Z."/>
            <person name="Meulia T."/>
            <person name="Sideli G.M."/>
            <person name="Gradziel T.M."/>
            <person name="Fresnedo-Ramirez J."/>
        </authorList>
    </citation>
    <scope>NUCLEOTIDE SEQUENCE [LARGE SCALE GENOMIC DNA]</scope>
    <source>
        <strain evidence="1">Clone GOH B32 T37-40</strain>
    </source>
</reference>
<gene>
    <name evidence="1" type="ORF">L3X38_031060</name>
</gene>
<protein>
    <submittedName>
        <fullName evidence="1">Uncharacterized protein</fullName>
    </submittedName>
</protein>
<organism evidence="1 2">
    <name type="scientific">Prunus dulcis</name>
    <name type="common">Almond</name>
    <name type="synonym">Amygdalus dulcis</name>
    <dbReference type="NCBI Taxonomy" id="3755"/>
    <lineage>
        <taxon>Eukaryota</taxon>
        <taxon>Viridiplantae</taxon>
        <taxon>Streptophyta</taxon>
        <taxon>Embryophyta</taxon>
        <taxon>Tracheophyta</taxon>
        <taxon>Spermatophyta</taxon>
        <taxon>Magnoliopsida</taxon>
        <taxon>eudicotyledons</taxon>
        <taxon>Gunneridae</taxon>
        <taxon>Pentapetalae</taxon>
        <taxon>rosids</taxon>
        <taxon>fabids</taxon>
        <taxon>Rosales</taxon>
        <taxon>Rosaceae</taxon>
        <taxon>Amygdaloideae</taxon>
        <taxon>Amygdaleae</taxon>
        <taxon>Prunus</taxon>
    </lineage>
</organism>
<keyword evidence="2" id="KW-1185">Reference proteome</keyword>
<comment type="caution">
    <text evidence="1">The sequence shown here is derived from an EMBL/GenBank/DDBJ whole genome shotgun (WGS) entry which is preliminary data.</text>
</comment>
<dbReference type="EMBL" id="JAJFAZ020000006">
    <property type="protein sequence ID" value="KAI5321988.1"/>
    <property type="molecule type" value="Genomic_DNA"/>
</dbReference>
<dbReference type="Proteomes" id="UP001054821">
    <property type="component" value="Chromosome 6"/>
</dbReference>
<name>A0AAD4VCH3_PRUDU</name>
<evidence type="ECO:0000313" key="2">
    <source>
        <dbReference type="Proteomes" id="UP001054821"/>
    </source>
</evidence>
<evidence type="ECO:0000313" key="1">
    <source>
        <dbReference type="EMBL" id="KAI5321988.1"/>
    </source>
</evidence>
<dbReference type="AlphaFoldDB" id="A0AAD4VCH3"/>
<proteinExistence type="predicted"/>
<accession>A0AAD4VCH3</accession>